<gene>
    <name evidence="2" type="ORF">CBW24_04340</name>
</gene>
<keyword evidence="3" id="KW-1185">Reference proteome</keyword>
<evidence type="ECO:0000259" key="1">
    <source>
        <dbReference type="Pfam" id="PF18557"/>
    </source>
</evidence>
<dbReference type="Proteomes" id="UP000219050">
    <property type="component" value="Chromosome"/>
</dbReference>
<dbReference type="Pfam" id="PF18557">
    <property type="entry name" value="NepR"/>
    <property type="match status" value="1"/>
</dbReference>
<accession>A0A291LX37</accession>
<dbReference type="KEGG" id="cmag:CBW24_04340"/>
<organism evidence="2 3">
    <name type="scientific">Pacificitalea manganoxidans</name>
    <dbReference type="NCBI Taxonomy" id="1411902"/>
    <lineage>
        <taxon>Bacteria</taxon>
        <taxon>Pseudomonadati</taxon>
        <taxon>Pseudomonadota</taxon>
        <taxon>Alphaproteobacteria</taxon>
        <taxon>Rhodobacterales</taxon>
        <taxon>Paracoccaceae</taxon>
        <taxon>Pacificitalea</taxon>
    </lineage>
</organism>
<dbReference type="RefSeq" id="WP_088663255.1">
    <property type="nucleotide sequence ID" value="NZ_CP021404.1"/>
</dbReference>
<evidence type="ECO:0000313" key="3">
    <source>
        <dbReference type="Proteomes" id="UP000219050"/>
    </source>
</evidence>
<sequence>MAEDSSKPAYAREIDENLKRVFQEKLDEDIPDRFADLLSKLKAQSGTKRAEDSK</sequence>
<dbReference type="EMBL" id="CP021404">
    <property type="protein sequence ID" value="ATI41306.1"/>
    <property type="molecule type" value="Genomic_DNA"/>
</dbReference>
<proteinExistence type="predicted"/>
<name>A0A291LX37_9RHOB</name>
<feature type="domain" description="Anti-sigma factor NepR" evidence="1">
    <location>
        <begin position="12"/>
        <end position="45"/>
    </location>
</feature>
<dbReference type="AlphaFoldDB" id="A0A291LX37"/>
<evidence type="ECO:0000313" key="2">
    <source>
        <dbReference type="EMBL" id="ATI41306.1"/>
    </source>
</evidence>
<dbReference type="OrthoDB" id="7875342at2"/>
<dbReference type="InterPro" id="IPR041649">
    <property type="entry name" value="NepR"/>
</dbReference>
<protein>
    <submittedName>
        <fullName evidence="2">Regulator</fullName>
    </submittedName>
</protein>
<reference evidence="2 3" key="1">
    <citation type="submission" date="2017-05" db="EMBL/GenBank/DDBJ databases">
        <title>Comparative genomic and metabolic analysis of manganese-oxidizing mechanisms in Celeribater manganoxidans DY25T: its adaption to the environment of polymetallic nodule.</title>
        <authorList>
            <person name="Wang X."/>
        </authorList>
    </citation>
    <scope>NUCLEOTIDE SEQUENCE [LARGE SCALE GENOMIC DNA]</scope>
    <source>
        <strain evidence="2 3">DY25</strain>
    </source>
</reference>